<dbReference type="EMBL" id="JAHMHQ010000033">
    <property type="protein sequence ID" value="KAK1622775.1"/>
    <property type="molecule type" value="Genomic_DNA"/>
</dbReference>
<dbReference type="GeneID" id="85476409"/>
<gene>
    <name evidence="1" type="ORF">BDP81DRAFT_440813</name>
</gene>
<protein>
    <submittedName>
        <fullName evidence="1">Uncharacterized protein</fullName>
    </submittedName>
</protein>
<reference evidence="1" key="1">
    <citation type="submission" date="2021-06" db="EMBL/GenBank/DDBJ databases">
        <title>Comparative genomics, transcriptomics and evolutionary studies reveal genomic signatures of adaptation to plant cell wall in hemibiotrophic fungi.</title>
        <authorList>
            <consortium name="DOE Joint Genome Institute"/>
            <person name="Baroncelli R."/>
            <person name="Diaz J.F."/>
            <person name="Benocci T."/>
            <person name="Peng M."/>
            <person name="Battaglia E."/>
            <person name="Haridas S."/>
            <person name="Andreopoulos W."/>
            <person name="Labutti K."/>
            <person name="Pangilinan J."/>
            <person name="Floch G.L."/>
            <person name="Makela M.R."/>
            <person name="Henrissat B."/>
            <person name="Grigoriev I.V."/>
            <person name="Crouch J.A."/>
            <person name="De Vries R.P."/>
            <person name="Sukno S.A."/>
            <person name="Thon M.R."/>
        </authorList>
    </citation>
    <scope>NUCLEOTIDE SEQUENCE</scope>
    <source>
        <strain evidence="1">CBS 102054</strain>
    </source>
</reference>
<sequence>MLFVILWYCPPSPKSQMLGYPKEPRNEPKTAVRKASVEHRPPVVILGTRLFGYQCFIYQFINVPFHRVDRHRANPDDIQAGCNDRWQASLRPAHKVHLSDLESRGCIFLADVTFNGVQRRLTDSTAQSLLLPVGDNVCRQAVPRTVDSFWEIRRLRSRMFSRL</sequence>
<comment type="caution">
    <text evidence="1">The sequence shown here is derived from an EMBL/GenBank/DDBJ whole genome shotgun (WGS) entry which is preliminary data.</text>
</comment>
<evidence type="ECO:0000313" key="1">
    <source>
        <dbReference type="EMBL" id="KAK1622775.1"/>
    </source>
</evidence>
<accession>A0AAI9ZDY7</accession>
<organism evidence="1 2">
    <name type="scientific">Colletotrichum phormii</name>
    <dbReference type="NCBI Taxonomy" id="359342"/>
    <lineage>
        <taxon>Eukaryota</taxon>
        <taxon>Fungi</taxon>
        <taxon>Dikarya</taxon>
        <taxon>Ascomycota</taxon>
        <taxon>Pezizomycotina</taxon>
        <taxon>Sordariomycetes</taxon>
        <taxon>Hypocreomycetidae</taxon>
        <taxon>Glomerellales</taxon>
        <taxon>Glomerellaceae</taxon>
        <taxon>Colletotrichum</taxon>
        <taxon>Colletotrichum acutatum species complex</taxon>
    </lineage>
</organism>
<dbReference type="RefSeq" id="XP_060438770.1">
    <property type="nucleotide sequence ID" value="XM_060591547.1"/>
</dbReference>
<dbReference type="Proteomes" id="UP001243989">
    <property type="component" value="Unassembled WGS sequence"/>
</dbReference>
<name>A0AAI9ZDY7_9PEZI</name>
<proteinExistence type="predicted"/>
<evidence type="ECO:0000313" key="2">
    <source>
        <dbReference type="Proteomes" id="UP001243989"/>
    </source>
</evidence>
<keyword evidence="2" id="KW-1185">Reference proteome</keyword>
<dbReference type="AlphaFoldDB" id="A0AAI9ZDY7"/>